<keyword evidence="1 3" id="KW-0378">Hydrolase</keyword>
<feature type="compositionally biased region" description="Low complexity" evidence="4">
    <location>
        <begin position="752"/>
        <end position="766"/>
    </location>
</feature>
<keyword evidence="5" id="KW-1133">Transmembrane helix</keyword>
<feature type="region of interest" description="Disordered" evidence="4">
    <location>
        <begin position="308"/>
        <end position="337"/>
    </location>
</feature>
<evidence type="ECO:0000256" key="3">
    <source>
        <dbReference type="RuleBase" id="RU000489"/>
    </source>
</evidence>
<dbReference type="SMART" id="SM00636">
    <property type="entry name" value="Glyco_18"/>
    <property type="match status" value="1"/>
</dbReference>
<keyword evidence="5" id="KW-0812">Transmembrane</keyword>
<dbReference type="InterPro" id="IPR001579">
    <property type="entry name" value="Glyco_hydro_18_chit_AS"/>
</dbReference>
<feature type="compositionally biased region" description="Polar residues" evidence="4">
    <location>
        <begin position="767"/>
        <end position="778"/>
    </location>
</feature>
<sequence>MTTSTNGANLPSRRTTSSTPSGMVTRRPQHLLHLLGIMMMAPHRRMVAVVHGHGYLVSPRSRNLRAYEDTVWWPQTEYDPEPESCPHCLNLGGTLARCGLVNGRNYDTPRNALLGDLMPEAQETYSQGQVITIKVSLTAVHGGHFVFKGCPISPGEVPTQECFDAYPLTFVRDLLHGANYDPNFPQRAYVNPVWGDDEDYVPDTYSNQVIMDLSFMMQLPSNLYGDLVLIQWYYLTANSCIHEGYESYNWPDGWTAPISMLCDSVSEDGQGVPEQFWNCAEVKIIQDPNYIIPPPTNPPVESIAPAAISTSSESTTPPASAPSQSAENVVNDPPSGGSHGKTIVGYYASWQWYDRSGKAAPENMDFTKLQRVNFAFFQTDITGAVWGTDSWADPIVLFGPYNWNPTEGTEQRCSWDSPTVKACNNHFEEKGLIHLVKAAGAEIYPSIGGWTLSDAFPTMAADDSARANFAQNCVNLIVEYGFDGIDIDWEYPGYVDHSGTPQDRDNFNLLLSDVRSALDELGAQTGKFYGLTAALPCGPDHIANMDISHVSGTLSQLNLMSYDFHGAWSETTGTNAPLYDQGWGEAYFDVHSCVMNWLIGGGLREKINIGLPFYGRSVATATGLNQTHSGTADLSNWGIDDGTPQYFNIVSKLSGMTSVWDEKTWTQYAYFEDGGFVSFDNENAICAKVQYAQENNLAGFIIWELSGDLMDDLSTPLLDITNKKLLNPNLSCGEPGFYPGEIVDSQVDQGEPSTPVTSPTPASSPSLQEFITSYSPASSPGFPESPTLYIPASSPDFPDSPTPYSPASSPDFPESSGASQSQTSSDAPAIGQEAMSVDTLAVGRPGSEVFAAEQTSTVFLCGIQQSAFNVADAKSLDLMFWYELHSVPTVSKDDAFTEVKRAMLKSIADQLHCSSSSRMLRNLIGNLNFALKYAKAIESAPTDLPMNVPCSINIAPMDTSTSCDTIMGRLTVRFETTTSDALLYEVRDELLFSIRMDMISGAYETANIKKVIYGDLLKSSIMFPNSFTALQPQNDGGTNTTMLIAILFSTFAIGMLGFFLCLLRRRKVHERNLSFEVSKEKTCRMESTEKTWRMALDSWKTSLKSLKTYDQNSNNRADYFDDQAEYFDEIYDDGICNRSEALEVEYNIENKLNDIRRDHESEVQGRTFAYDISDESGCDVEDEESNDPSERRGISFNINNCDESGSDVEDEVEGNNPMFRQGRSSDVDISEESVTDVEVEVEGDDPPHTDSLYQTINGAILALHQSNEQDCIGDEGSNDMDDEVEGIESPGTTLAPHQSDELDFT</sequence>
<dbReference type="PANTHER" id="PTHR11177:SF317">
    <property type="entry name" value="CHITINASE 12-RELATED"/>
    <property type="match status" value="1"/>
</dbReference>
<feature type="compositionally biased region" description="Acidic residues" evidence="4">
    <location>
        <begin position="1271"/>
        <end position="1286"/>
    </location>
</feature>
<evidence type="ECO:0000256" key="2">
    <source>
        <dbReference type="ARBA" id="ARBA00023295"/>
    </source>
</evidence>
<feature type="compositionally biased region" description="Acidic residues" evidence="4">
    <location>
        <begin position="1174"/>
        <end position="1187"/>
    </location>
</feature>
<feature type="transmembrane region" description="Helical" evidence="5">
    <location>
        <begin position="1042"/>
        <end position="1063"/>
    </location>
</feature>
<dbReference type="InterPro" id="IPR011583">
    <property type="entry name" value="Chitinase_II/V-like_cat"/>
</dbReference>
<evidence type="ECO:0000313" key="8">
    <source>
        <dbReference type="Proteomes" id="UP001530377"/>
    </source>
</evidence>
<protein>
    <recommendedName>
        <fullName evidence="6">GH18 domain-containing protein</fullName>
    </recommendedName>
</protein>
<feature type="region of interest" description="Disordered" evidence="4">
    <location>
        <begin position="1174"/>
        <end position="1226"/>
    </location>
</feature>
<dbReference type="InterPro" id="IPR001223">
    <property type="entry name" value="Glyco_hydro18_cat"/>
</dbReference>
<dbReference type="GO" id="GO:0016798">
    <property type="term" value="F:hydrolase activity, acting on glycosyl bonds"/>
    <property type="evidence" value="ECO:0007669"/>
    <property type="project" value="UniProtKB-KW"/>
</dbReference>
<evidence type="ECO:0000256" key="5">
    <source>
        <dbReference type="SAM" id="Phobius"/>
    </source>
</evidence>
<organism evidence="7 8">
    <name type="scientific">Cyclostephanos tholiformis</name>
    <dbReference type="NCBI Taxonomy" id="382380"/>
    <lineage>
        <taxon>Eukaryota</taxon>
        <taxon>Sar</taxon>
        <taxon>Stramenopiles</taxon>
        <taxon>Ochrophyta</taxon>
        <taxon>Bacillariophyta</taxon>
        <taxon>Coscinodiscophyceae</taxon>
        <taxon>Thalassiosirophycidae</taxon>
        <taxon>Stephanodiscales</taxon>
        <taxon>Stephanodiscaceae</taxon>
        <taxon>Cyclostephanos</taxon>
    </lineage>
</organism>
<dbReference type="Pfam" id="PF00704">
    <property type="entry name" value="Glyco_hydro_18"/>
    <property type="match status" value="1"/>
</dbReference>
<dbReference type="EMBL" id="JALLPB020000396">
    <property type="protein sequence ID" value="KAL3809554.1"/>
    <property type="molecule type" value="Genomic_DNA"/>
</dbReference>
<dbReference type="InterPro" id="IPR004302">
    <property type="entry name" value="Cellulose/chitin-bd_N"/>
</dbReference>
<dbReference type="Pfam" id="PF03067">
    <property type="entry name" value="LPMO_10"/>
    <property type="match status" value="1"/>
</dbReference>
<dbReference type="PANTHER" id="PTHR11177">
    <property type="entry name" value="CHITINASE"/>
    <property type="match status" value="1"/>
</dbReference>
<gene>
    <name evidence="7" type="ORF">ACHAXA_001828</name>
</gene>
<dbReference type="Proteomes" id="UP001530377">
    <property type="component" value="Unassembled WGS sequence"/>
</dbReference>
<dbReference type="CDD" id="cd06548">
    <property type="entry name" value="GH18_chitinase"/>
    <property type="match status" value="1"/>
</dbReference>
<dbReference type="InterPro" id="IPR029070">
    <property type="entry name" value="Chitinase_insertion_sf"/>
</dbReference>
<accession>A0ABD3R9E1</accession>
<evidence type="ECO:0000259" key="6">
    <source>
        <dbReference type="PROSITE" id="PS51910"/>
    </source>
</evidence>
<dbReference type="PROSITE" id="PS01095">
    <property type="entry name" value="GH18_1"/>
    <property type="match status" value="1"/>
</dbReference>
<feature type="region of interest" description="Disordered" evidence="4">
    <location>
        <begin position="737"/>
        <end position="828"/>
    </location>
</feature>
<comment type="caution">
    <text evidence="7">The sequence shown here is derived from an EMBL/GenBank/DDBJ whole genome shotgun (WGS) entry which is preliminary data.</text>
</comment>
<proteinExistence type="predicted"/>
<dbReference type="InterPro" id="IPR017853">
    <property type="entry name" value="GH"/>
</dbReference>
<keyword evidence="5" id="KW-0472">Membrane</keyword>
<dbReference type="Gene3D" id="3.20.20.80">
    <property type="entry name" value="Glycosidases"/>
    <property type="match status" value="1"/>
</dbReference>
<keyword evidence="8" id="KW-1185">Reference proteome</keyword>
<evidence type="ECO:0000256" key="1">
    <source>
        <dbReference type="ARBA" id="ARBA00022801"/>
    </source>
</evidence>
<feature type="compositionally biased region" description="Acidic residues" evidence="4">
    <location>
        <begin position="1204"/>
        <end position="1213"/>
    </location>
</feature>
<evidence type="ECO:0000313" key="7">
    <source>
        <dbReference type="EMBL" id="KAL3809554.1"/>
    </source>
</evidence>
<reference evidence="7 8" key="1">
    <citation type="submission" date="2024-10" db="EMBL/GenBank/DDBJ databases">
        <title>Updated reference genomes for cyclostephanoid diatoms.</title>
        <authorList>
            <person name="Roberts W.R."/>
            <person name="Alverson A.J."/>
        </authorList>
    </citation>
    <scope>NUCLEOTIDE SEQUENCE [LARGE SCALE GENOMIC DNA]</scope>
    <source>
        <strain evidence="7 8">AJA228-03</strain>
    </source>
</reference>
<dbReference type="SUPFAM" id="SSF51445">
    <property type="entry name" value="(Trans)glycosidases"/>
    <property type="match status" value="1"/>
</dbReference>
<feature type="domain" description="GH18" evidence="6">
    <location>
        <begin position="341"/>
        <end position="728"/>
    </location>
</feature>
<dbReference type="InterPro" id="IPR050314">
    <property type="entry name" value="Glycosyl_Hydrlase_18"/>
</dbReference>
<feature type="compositionally biased region" description="Low complexity" evidence="4">
    <location>
        <begin position="11"/>
        <end position="21"/>
    </location>
</feature>
<feature type="compositionally biased region" description="Low complexity" evidence="4">
    <location>
        <begin position="815"/>
        <end position="825"/>
    </location>
</feature>
<feature type="region of interest" description="Disordered" evidence="4">
    <location>
        <begin position="1"/>
        <end position="25"/>
    </location>
</feature>
<dbReference type="PROSITE" id="PS51910">
    <property type="entry name" value="GH18_2"/>
    <property type="match status" value="1"/>
</dbReference>
<evidence type="ECO:0000256" key="4">
    <source>
        <dbReference type="SAM" id="MobiDB-lite"/>
    </source>
</evidence>
<feature type="region of interest" description="Disordered" evidence="4">
    <location>
        <begin position="1267"/>
        <end position="1305"/>
    </location>
</feature>
<dbReference type="Gene3D" id="3.10.50.10">
    <property type="match status" value="1"/>
</dbReference>
<feature type="compositionally biased region" description="Low complexity" evidence="4">
    <location>
        <begin position="308"/>
        <end position="327"/>
    </location>
</feature>
<keyword evidence="2 3" id="KW-0326">Glycosidase</keyword>
<name>A0ABD3R9E1_9STRA</name>